<accession>A0AAU7KCT5</accession>
<organism evidence="1">
    <name type="scientific">Halomonas sp. RT37</name>
    <dbReference type="NCBI Taxonomy" id="2950872"/>
    <lineage>
        <taxon>Bacteria</taxon>
        <taxon>Pseudomonadati</taxon>
        <taxon>Pseudomonadota</taxon>
        <taxon>Gammaproteobacteria</taxon>
        <taxon>Oceanospirillales</taxon>
        <taxon>Halomonadaceae</taxon>
        <taxon>Halomonas</taxon>
    </lineage>
</organism>
<protein>
    <submittedName>
        <fullName evidence="1">Uncharacterized protein</fullName>
    </submittedName>
</protein>
<evidence type="ECO:0000313" key="1">
    <source>
        <dbReference type="EMBL" id="XBO69491.1"/>
    </source>
</evidence>
<sequence>MTITKDTRMAWALARDDGMRSQHEIIVARLEQGCDINPGAKGGVGAGLLADYARVHSCIESLPAPQRHVGDALNCRGVLSDASYKNATIQAALAVSQIATQRMPGFPRWAPARQRMLYWVALAAIERQWVLMSGIQEKVDFKGREEGRTLNEPWKIGKWIRGKHGQSLDLKNWGKQWSGPWDLLQEVIRELDFSGLESLEKQCYIPKSLRKVG</sequence>
<dbReference type="RefSeq" id="WP_348826643.1">
    <property type="nucleotide sequence ID" value="NZ_CP098827.1"/>
</dbReference>
<dbReference type="EMBL" id="CP098827">
    <property type="protein sequence ID" value="XBO69491.1"/>
    <property type="molecule type" value="Genomic_DNA"/>
</dbReference>
<reference evidence="1" key="1">
    <citation type="submission" date="2022-06" db="EMBL/GenBank/DDBJ databases">
        <title>A novel DMS-producing enzyme.</title>
        <authorList>
            <person name="Zhang Y."/>
        </authorList>
    </citation>
    <scope>NUCLEOTIDE SEQUENCE</scope>
    <source>
        <strain evidence="1">RT37</strain>
    </source>
</reference>
<gene>
    <name evidence="1" type="ORF">NFG58_12730</name>
</gene>
<name>A0AAU7KCT5_9GAMM</name>
<proteinExistence type="predicted"/>
<dbReference type="AlphaFoldDB" id="A0AAU7KCT5"/>